<dbReference type="RefSeq" id="WP_146536256.1">
    <property type="nucleotide sequence ID" value="NZ_SJPX01000005.1"/>
</dbReference>
<dbReference type="SMART" id="SM00564">
    <property type="entry name" value="PQQ"/>
    <property type="match status" value="4"/>
</dbReference>
<dbReference type="Gene3D" id="2.130.10.10">
    <property type="entry name" value="YVTN repeat-like/Quinoprotein amine dehydrogenase"/>
    <property type="match status" value="1"/>
</dbReference>
<sequence length="410" mass="43452" precursor="true">MKLFRFACAATAVAVAASFARAEDWHQYRGNQGDGKSTESIGDSLNVVWTVPAPLGFSSFAIADGRAFTVIGRDEKETLVAMDASNGKELWAVPMGSSAYEQGGGGAGTKDNRGGDGPRSTPLVDDGRVYVYDSYMLLQCFDAATGKLVWKRDVIKEYDGRNISWLNATSPVIAGDLVIVGGGGAGKSFLAFEKTTGKNVWESGDETITHATPTVAKGDGGDEVIFFAKSGLVSVDANSGKELWRAQFPFSTSTAASPVTDGDLVYCSAGYGVGAGVFKKNGTAIADEVWFKSNELMNHWSTPVVHDGHLYGLFEFKKYGTAPLQCVELATGEIKWAERGFGPGNCILAGDKLVVLSDAGEVAIVKADPSGYHELARKDVLTGKCWSMPAISDGKVFVRSTEQAACIAVD</sequence>
<dbReference type="EC" id="1.1.2.8" evidence="4"/>
<dbReference type="GO" id="GO:0052934">
    <property type="term" value="F:alcohol dehydrogenase (cytochrome c) activity"/>
    <property type="evidence" value="ECO:0007669"/>
    <property type="project" value="UniProtKB-EC"/>
</dbReference>
<accession>A0A5C6EJE3</accession>
<dbReference type="EMBL" id="SJPX01000005">
    <property type="protein sequence ID" value="TWU47791.1"/>
    <property type="molecule type" value="Genomic_DNA"/>
</dbReference>
<evidence type="ECO:0000313" key="5">
    <source>
        <dbReference type="Proteomes" id="UP000317977"/>
    </source>
</evidence>
<feature type="region of interest" description="Disordered" evidence="1">
    <location>
        <begin position="101"/>
        <end position="120"/>
    </location>
</feature>
<evidence type="ECO:0000256" key="1">
    <source>
        <dbReference type="SAM" id="MobiDB-lite"/>
    </source>
</evidence>
<protein>
    <submittedName>
        <fullName evidence="4">Quinoprotein ethanol dehydrogenase</fullName>
        <ecNumber evidence="4">1.1.2.8</ecNumber>
    </submittedName>
</protein>
<dbReference type="SUPFAM" id="SSF50998">
    <property type="entry name" value="Quinoprotein alcohol dehydrogenase-like"/>
    <property type="match status" value="1"/>
</dbReference>
<gene>
    <name evidence="4" type="primary">exaA</name>
    <name evidence="4" type="ORF">Poly59_46330</name>
</gene>
<reference evidence="4 5" key="1">
    <citation type="submission" date="2019-02" db="EMBL/GenBank/DDBJ databases">
        <title>Deep-cultivation of Planctomycetes and their phenomic and genomic characterization uncovers novel biology.</title>
        <authorList>
            <person name="Wiegand S."/>
            <person name="Jogler M."/>
            <person name="Boedeker C."/>
            <person name="Pinto D."/>
            <person name="Vollmers J."/>
            <person name="Rivas-Marin E."/>
            <person name="Kohn T."/>
            <person name="Peeters S.H."/>
            <person name="Heuer A."/>
            <person name="Rast P."/>
            <person name="Oberbeckmann S."/>
            <person name="Bunk B."/>
            <person name="Jeske O."/>
            <person name="Meyerdierks A."/>
            <person name="Storesund J.E."/>
            <person name="Kallscheuer N."/>
            <person name="Luecker S."/>
            <person name="Lage O.M."/>
            <person name="Pohl T."/>
            <person name="Merkel B.J."/>
            <person name="Hornburger P."/>
            <person name="Mueller R.-W."/>
            <person name="Bruemmer F."/>
            <person name="Labrenz M."/>
            <person name="Spormann A.M."/>
            <person name="Op Den Camp H."/>
            <person name="Overmann J."/>
            <person name="Amann R."/>
            <person name="Jetten M.S.M."/>
            <person name="Mascher T."/>
            <person name="Medema M.H."/>
            <person name="Devos D.P."/>
            <person name="Kaster A.-K."/>
            <person name="Ovreas L."/>
            <person name="Rohde M."/>
            <person name="Galperin M.Y."/>
            <person name="Jogler C."/>
        </authorList>
    </citation>
    <scope>NUCLEOTIDE SEQUENCE [LARGE SCALE GENOMIC DNA]</scope>
    <source>
        <strain evidence="4 5">Poly59</strain>
    </source>
</reference>
<feature type="chain" id="PRO_5023023103" evidence="2">
    <location>
        <begin position="23"/>
        <end position="410"/>
    </location>
</feature>
<proteinExistence type="predicted"/>
<comment type="caution">
    <text evidence="4">The sequence shown here is derived from an EMBL/GenBank/DDBJ whole genome shotgun (WGS) entry which is preliminary data.</text>
</comment>
<keyword evidence="4" id="KW-0560">Oxidoreductase</keyword>
<dbReference type="InterPro" id="IPR018391">
    <property type="entry name" value="PQQ_b-propeller_rpt"/>
</dbReference>
<dbReference type="AlphaFoldDB" id="A0A5C6EJE3"/>
<dbReference type="PANTHER" id="PTHR34512:SF30">
    <property type="entry name" value="OUTER MEMBRANE PROTEIN ASSEMBLY FACTOR BAMB"/>
    <property type="match status" value="1"/>
</dbReference>
<dbReference type="InterPro" id="IPR002372">
    <property type="entry name" value="PQQ_rpt_dom"/>
</dbReference>
<dbReference type="PANTHER" id="PTHR34512">
    <property type="entry name" value="CELL SURFACE PROTEIN"/>
    <property type="match status" value="1"/>
</dbReference>
<keyword evidence="2" id="KW-0732">Signal</keyword>
<feature type="domain" description="Pyrrolo-quinoline quinone repeat" evidence="3">
    <location>
        <begin position="76"/>
        <end position="337"/>
    </location>
</feature>
<evidence type="ECO:0000259" key="3">
    <source>
        <dbReference type="Pfam" id="PF13360"/>
    </source>
</evidence>
<feature type="signal peptide" evidence="2">
    <location>
        <begin position="1"/>
        <end position="22"/>
    </location>
</feature>
<dbReference type="Proteomes" id="UP000317977">
    <property type="component" value="Unassembled WGS sequence"/>
</dbReference>
<evidence type="ECO:0000256" key="2">
    <source>
        <dbReference type="SAM" id="SignalP"/>
    </source>
</evidence>
<dbReference type="InterPro" id="IPR015943">
    <property type="entry name" value="WD40/YVTN_repeat-like_dom_sf"/>
</dbReference>
<keyword evidence="5" id="KW-1185">Reference proteome</keyword>
<organism evidence="4 5">
    <name type="scientific">Rubripirellula reticaptiva</name>
    <dbReference type="NCBI Taxonomy" id="2528013"/>
    <lineage>
        <taxon>Bacteria</taxon>
        <taxon>Pseudomonadati</taxon>
        <taxon>Planctomycetota</taxon>
        <taxon>Planctomycetia</taxon>
        <taxon>Pirellulales</taxon>
        <taxon>Pirellulaceae</taxon>
        <taxon>Rubripirellula</taxon>
    </lineage>
</organism>
<dbReference type="Pfam" id="PF13360">
    <property type="entry name" value="PQQ_2"/>
    <property type="match status" value="1"/>
</dbReference>
<name>A0A5C6EJE3_9BACT</name>
<dbReference type="OrthoDB" id="9815737at2"/>
<evidence type="ECO:0000313" key="4">
    <source>
        <dbReference type="EMBL" id="TWU47791.1"/>
    </source>
</evidence>
<dbReference type="InterPro" id="IPR011047">
    <property type="entry name" value="Quinoprotein_ADH-like_sf"/>
</dbReference>